<keyword evidence="4" id="KW-0597">Phosphoprotein</keyword>
<dbReference type="Pfam" id="PF03610">
    <property type="entry name" value="EIIA-man"/>
    <property type="match status" value="1"/>
</dbReference>
<keyword evidence="8" id="KW-0418">Kinase</keyword>
<dbReference type="InterPro" id="IPR033887">
    <property type="entry name" value="PTS_IIA_man"/>
</dbReference>
<dbReference type="CDD" id="cd00006">
    <property type="entry name" value="PTS_IIA_man"/>
    <property type="match status" value="1"/>
</dbReference>
<keyword evidence="2" id="KW-0813">Transport</keyword>
<dbReference type="PROSITE" id="PS51096">
    <property type="entry name" value="PTS_EIIA_TYPE_4"/>
    <property type="match status" value="1"/>
</dbReference>
<reference evidence="10 11" key="1">
    <citation type="submission" date="2022-03" db="EMBL/GenBank/DDBJ databases">
        <title>Draft genome sequence of Furfurilactobacillus curtus JCM 31185.</title>
        <authorList>
            <person name="Suzuki S."/>
            <person name="Endo A."/>
            <person name="Kajikawa A."/>
        </authorList>
    </citation>
    <scope>NUCLEOTIDE SEQUENCE [LARGE SCALE GENOMIC DNA]</scope>
    <source>
        <strain evidence="10 11">JCM 31185</strain>
    </source>
</reference>
<dbReference type="EMBL" id="BQXO01000004">
    <property type="protein sequence ID" value="GKT06299.1"/>
    <property type="molecule type" value="Genomic_DNA"/>
</dbReference>
<evidence type="ECO:0000313" key="10">
    <source>
        <dbReference type="EMBL" id="GKT06299.1"/>
    </source>
</evidence>
<dbReference type="InterPro" id="IPR036662">
    <property type="entry name" value="PTS_EIIA_man-typ_sf"/>
</dbReference>
<evidence type="ECO:0000256" key="4">
    <source>
        <dbReference type="ARBA" id="ARBA00022553"/>
    </source>
</evidence>
<comment type="subcellular location">
    <subcellularLocation>
        <location evidence="1">Cytoplasm</location>
    </subcellularLocation>
</comment>
<dbReference type="InterPro" id="IPR013789">
    <property type="entry name" value="PTS_EIIA_man"/>
</dbReference>
<gene>
    <name evidence="10" type="primary">pts10A</name>
    <name evidence="10" type="ORF">JCM31185_15860</name>
</gene>
<keyword evidence="11" id="KW-1185">Reference proteome</keyword>
<keyword evidence="6" id="KW-0808">Transferase</keyword>
<evidence type="ECO:0000256" key="1">
    <source>
        <dbReference type="ARBA" id="ARBA00004496"/>
    </source>
</evidence>
<evidence type="ECO:0000256" key="6">
    <source>
        <dbReference type="ARBA" id="ARBA00022679"/>
    </source>
</evidence>
<evidence type="ECO:0000256" key="8">
    <source>
        <dbReference type="ARBA" id="ARBA00022777"/>
    </source>
</evidence>
<evidence type="ECO:0000256" key="5">
    <source>
        <dbReference type="ARBA" id="ARBA00022597"/>
    </source>
</evidence>
<evidence type="ECO:0000256" key="3">
    <source>
        <dbReference type="ARBA" id="ARBA00022490"/>
    </source>
</evidence>
<evidence type="ECO:0000313" key="11">
    <source>
        <dbReference type="Proteomes" id="UP001628078"/>
    </source>
</evidence>
<accession>A0ABQ5JSB1</accession>
<protein>
    <submittedName>
        <fullName evidence="10">PTS mannose transporter subunit IIA</fullName>
    </submittedName>
</protein>
<evidence type="ECO:0000256" key="2">
    <source>
        <dbReference type="ARBA" id="ARBA00022448"/>
    </source>
</evidence>
<dbReference type="SUPFAM" id="SSF53062">
    <property type="entry name" value="PTS system fructose IIA component-like"/>
    <property type="match status" value="1"/>
</dbReference>
<dbReference type="Gene3D" id="3.40.50.510">
    <property type="entry name" value="Phosphotransferase system, mannose-type IIA component"/>
    <property type="match status" value="1"/>
</dbReference>
<evidence type="ECO:0000256" key="7">
    <source>
        <dbReference type="ARBA" id="ARBA00022683"/>
    </source>
</evidence>
<sequence>MLAIVLASHGGFAEGIKESADMIFGKQEKVAAVSFSPDEGPDELQRKFETVVDGFDADDEILFLVDLWGGSPFNITSRLVTKQPERMALITGLNLAMLIEAYTVRNQPLETVIPHLEEIAKAGVKHLDQHSLEQGAE</sequence>
<dbReference type="Proteomes" id="UP001628078">
    <property type="component" value="Unassembled WGS sequence"/>
</dbReference>
<organism evidence="10 11">
    <name type="scientific">Furfurilactobacillus curtus</name>
    <dbReference type="NCBI Taxonomy" id="1746200"/>
    <lineage>
        <taxon>Bacteria</taxon>
        <taxon>Bacillati</taxon>
        <taxon>Bacillota</taxon>
        <taxon>Bacilli</taxon>
        <taxon>Lactobacillales</taxon>
        <taxon>Lactobacillaceae</taxon>
        <taxon>Furfurilactobacillus</taxon>
    </lineage>
</organism>
<keyword evidence="3" id="KW-0963">Cytoplasm</keyword>
<feature type="domain" description="PTS EIIA type-4" evidence="9">
    <location>
        <begin position="1"/>
        <end position="124"/>
    </location>
</feature>
<proteinExistence type="predicted"/>
<dbReference type="RefSeq" id="WP_407884319.1">
    <property type="nucleotide sequence ID" value="NZ_BQXO01000004.1"/>
</dbReference>
<dbReference type="InterPro" id="IPR004701">
    <property type="entry name" value="PTS_EIIA_man-typ"/>
</dbReference>
<dbReference type="InterPro" id="IPR051471">
    <property type="entry name" value="Bacterial_PTS_sugar_comp"/>
</dbReference>
<comment type="caution">
    <text evidence="10">The sequence shown here is derived from an EMBL/GenBank/DDBJ whole genome shotgun (WGS) entry which is preliminary data.</text>
</comment>
<name>A0ABQ5JSB1_9LACO</name>
<evidence type="ECO:0000259" key="9">
    <source>
        <dbReference type="PROSITE" id="PS51096"/>
    </source>
</evidence>
<keyword evidence="5" id="KW-0762">Sugar transport</keyword>
<dbReference type="PANTHER" id="PTHR33799">
    <property type="entry name" value="PTS PERMEASE-RELATED-RELATED"/>
    <property type="match status" value="1"/>
</dbReference>
<dbReference type="NCBIfam" id="TIGR00824">
    <property type="entry name" value="EIIA-man"/>
    <property type="match status" value="1"/>
</dbReference>
<keyword evidence="7" id="KW-0598">Phosphotransferase system</keyword>
<dbReference type="PANTHER" id="PTHR33799:SF1">
    <property type="entry name" value="PTS SYSTEM MANNOSE-SPECIFIC EIIAB COMPONENT-RELATED"/>
    <property type="match status" value="1"/>
</dbReference>